<gene>
    <name evidence="3" type="ORF">AUC31_11060</name>
</gene>
<name>A0A0U2ZEP1_9BACL</name>
<keyword evidence="4" id="KW-1185">Reference proteome</keyword>
<reference evidence="3" key="1">
    <citation type="submission" date="2016-01" db="EMBL/GenBank/DDBJ databases">
        <title>Complete genome of Planococcus rifietoensis type strain M8.</title>
        <authorList>
            <person name="See-Too W.S."/>
        </authorList>
    </citation>
    <scope>NUCLEOTIDE SEQUENCE [LARGE SCALE GENOMIC DNA]</scope>
    <source>
        <strain evidence="3">M8</strain>
    </source>
</reference>
<dbReference type="EMBL" id="CP013659">
    <property type="protein sequence ID" value="ALS75701.1"/>
    <property type="molecule type" value="Genomic_DNA"/>
</dbReference>
<feature type="signal peptide" evidence="2">
    <location>
        <begin position="1"/>
        <end position="21"/>
    </location>
</feature>
<evidence type="ECO:0000256" key="1">
    <source>
        <dbReference type="SAM" id="MobiDB-lite"/>
    </source>
</evidence>
<organism evidence="3 4">
    <name type="scientific">Planococcus rifietoensis</name>
    <dbReference type="NCBI Taxonomy" id="200991"/>
    <lineage>
        <taxon>Bacteria</taxon>
        <taxon>Bacillati</taxon>
        <taxon>Bacillota</taxon>
        <taxon>Bacilli</taxon>
        <taxon>Bacillales</taxon>
        <taxon>Caryophanaceae</taxon>
        <taxon>Planococcus</taxon>
    </lineage>
</organism>
<proteinExistence type="predicted"/>
<evidence type="ECO:0000313" key="4">
    <source>
        <dbReference type="Proteomes" id="UP000067683"/>
    </source>
</evidence>
<evidence type="ECO:0000313" key="3">
    <source>
        <dbReference type="EMBL" id="ALS75701.1"/>
    </source>
</evidence>
<dbReference type="RefSeq" id="WP_058382404.1">
    <property type="nucleotide sequence ID" value="NZ_CP013659.2"/>
</dbReference>
<sequence>MAQQKWLKVGAAAMLSAGMLAACGGGEEEPEMEQETDVMPGEEQGDSEDNEDNEDDEEDEED</sequence>
<feature type="compositionally biased region" description="Acidic residues" evidence="1">
    <location>
        <begin position="26"/>
        <end position="36"/>
    </location>
</feature>
<feature type="compositionally biased region" description="Acidic residues" evidence="1">
    <location>
        <begin position="43"/>
        <end position="62"/>
    </location>
</feature>
<dbReference type="STRING" id="200991.AUC31_11060"/>
<feature type="region of interest" description="Disordered" evidence="1">
    <location>
        <begin position="22"/>
        <end position="62"/>
    </location>
</feature>
<dbReference type="AlphaFoldDB" id="A0A0U2ZEP1"/>
<evidence type="ECO:0000256" key="2">
    <source>
        <dbReference type="SAM" id="SignalP"/>
    </source>
</evidence>
<feature type="chain" id="PRO_5039618247" description="DNA primase" evidence="2">
    <location>
        <begin position="22"/>
        <end position="62"/>
    </location>
</feature>
<dbReference type="PROSITE" id="PS51257">
    <property type="entry name" value="PROKAR_LIPOPROTEIN"/>
    <property type="match status" value="1"/>
</dbReference>
<protein>
    <recommendedName>
        <fullName evidence="5">DNA primase</fullName>
    </recommendedName>
</protein>
<accession>A0A0U2ZEP1</accession>
<keyword evidence="2" id="KW-0732">Signal</keyword>
<evidence type="ECO:0008006" key="5">
    <source>
        <dbReference type="Google" id="ProtNLM"/>
    </source>
</evidence>
<dbReference type="KEGG" id="prt:AUC31_11060"/>
<dbReference type="Proteomes" id="UP000067683">
    <property type="component" value="Chromosome"/>
</dbReference>